<keyword evidence="3" id="KW-1185">Reference proteome</keyword>
<organism evidence="2 3">
    <name type="scientific">Trifolium medium</name>
    <dbReference type="NCBI Taxonomy" id="97028"/>
    <lineage>
        <taxon>Eukaryota</taxon>
        <taxon>Viridiplantae</taxon>
        <taxon>Streptophyta</taxon>
        <taxon>Embryophyta</taxon>
        <taxon>Tracheophyta</taxon>
        <taxon>Spermatophyta</taxon>
        <taxon>Magnoliopsida</taxon>
        <taxon>eudicotyledons</taxon>
        <taxon>Gunneridae</taxon>
        <taxon>Pentapetalae</taxon>
        <taxon>rosids</taxon>
        <taxon>fabids</taxon>
        <taxon>Fabales</taxon>
        <taxon>Fabaceae</taxon>
        <taxon>Papilionoideae</taxon>
        <taxon>50 kb inversion clade</taxon>
        <taxon>NPAAA clade</taxon>
        <taxon>Hologalegina</taxon>
        <taxon>IRL clade</taxon>
        <taxon>Trifolieae</taxon>
        <taxon>Trifolium</taxon>
    </lineage>
</organism>
<keyword evidence="2" id="KW-0012">Acyltransferase</keyword>
<dbReference type="Proteomes" id="UP000265520">
    <property type="component" value="Unassembled WGS sequence"/>
</dbReference>
<dbReference type="InterPro" id="IPR009721">
    <property type="entry name" value="O-acyltransferase_WSD1_C"/>
</dbReference>
<dbReference type="AlphaFoldDB" id="A0A392UFT2"/>
<reference evidence="2 3" key="1">
    <citation type="journal article" date="2018" name="Front. Plant Sci.">
        <title>Red Clover (Trifolium pratense) and Zigzag Clover (T. medium) - A Picture of Genomic Similarities and Differences.</title>
        <authorList>
            <person name="Dluhosova J."/>
            <person name="Istvanek J."/>
            <person name="Nedelnik J."/>
            <person name="Repkova J."/>
        </authorList>
    </citation>
    <scope>NUCLEOTIDE SEQUENCE [LARGE SCALE GENOMIC DNA]</scope>
    <source>
        <strain evidence="3">cv. 10/8</strain>
        <tissue evidence="2">Leaf</tissue>
    </source>
</reference>
<evidence type="ECO:0000313" key="2">
    <source>
        <dbReference type="EMBL" id="MCI71687.1"/>
    </source>
</evidence>
<comment type="caution">
    <text evidence="2">The sequence shown here is derived from an EMBL/GenBank/DDBJ whole genome shotgun (WGS) entry which is preliminary data.</text>
</comment>
<dbReference type="GO" id="GO:0016746">
    <property type="term" value="F:acyltransferase activity"/>
    <property type="evidence" value="ECO:0007669"/>
    <property type="project" value="UniProtKB-KW"/>
</dbReference>
<accession>A0A392UFT2</accession>
<feature type="domain" description="O-acyltransferase WSD1 C-terminal" evidence="1">
    <location>
        <begin position="1"/>
        <end position="40"/>
    </location>
</feature>
<protein>
    <submittedName>
        <fullName evidence="2">O-acyltransferase WSD1-like</fullName>
    </submittedName>
</protein>
<dbReference type="EMBL" id="LXQA010801780">
    <property type="protein sequence ID" value="MCI71687.1"/>
    <property type="molecule type" value="Genomic_DNA"/>
</dbReference>
<evidence type="ECO:0000259" key="1">
    <source>
        <dbReference type="Pfam" id="PF06974"/>
    </source>
</evidence>
<dbReference type="Pfam" id="PF06974">
    <property type="entry name" value="WS_DGAT_C"/>
    <property type="match status" value="1"/>
</dbReference>
<evidence type="ECO:0000313" key="3">
    <source>
        <dbReference type="Proteomes" id="UP000265520"/>
    </source>
</evidence>
<proteinExistence type="predicted"/>
<sequence>SLVITVMSYMGMLRVTTATEEGFIDEQKLMRYMNSAFEIIRHESIAKENTP</sequence>
<name>A0A392UFT2_9FABA</name>
<keyword evidence="2" id="KW-0808">Transferase</keyword>
<feature type="non-terminal residue" evidence="2">
    <location>
        <position position="1"/>
    </location>
</feature>